<proteinExistence type="predicted"/>
<feature type="region of interest" description="Disordered" evidence="1">
    <location>
        <begin position="128"/>
        <end position="156"/>
    </location>
</feature>
<feature type="compositionally biased region" description="Basic and acidic residues" evidence="1">
    <location>
        <begin position="41"/>
        <end position="59"/>
    </location>
</feature>
<protein>
    <submittedName>
        <fullName evidence="2">WD domain</fullName>
    </submittedName>
</protein>
<name>A0A5A7QBE5_STRAF</name>
<feature type="compositionally biased region" description="Basic and acidic residues" evidence="1">
    <location>
        <begin position="128"/>
        <end position="147"/>
    </location>
</feature>
<organism evidence="2 3">
    <name type="scientific">Striga asiatica</name>
    <name type="common">Asiatic witchweed</name>
    <name type="synonym">Buchnera asiatica</name>
    <dbReference type="NCBI Taxonomy" id="4170"/>
    <lineage>
        <taxon>Eukaryota</taxon>
        <taxon>Viridiplantae</taxon>
        <taxon>Streptophyta</taxon>
        <taxon>Embryophyta</taxon>
        <taxon>Tracheophyta</taxon>
        <taxon>Spermatophyta</taxon>
        <taxon>Magnoliopsida</taxon>
        <taxon>eudicotyledons</taxon>
        <taxon>Gunneridae</taxon>
        <taxon>Pentapetalae</taxon>
        <taxon>asterids</taxon>
        <taxon>lamiids</taxon>
        <taxon>Lamiales</taxon>
        <taxon>Orobanchaceae</taxon>
        <taxon>Buchnereae</taxon>
        <taxon>Striga</taxon>
    </lineage>
</organism>
<comment type="caution">
    <text evidence="2">The sequence shown here is derived from an EMBL/GenBank/DDBJ whole genome shotgun (WGS) entry which is preliminary data.</text>
</comment>
<sequence>MGWQISYKAQITFVNNGVANLLQSLVDSREKLGPPTKGALTRKEEGKESEGEGEVRPAKEGDGISRWLKLWVSALWSDVVCLYDPLARPPAPASPGLPFEAPSVLIFNVPTGGVVHLIICIRGHSGDDGAGRKGREGGSIEGLENRRTPLGGKNWR</sequence>
<evidence type="ECO:0000313" key="3">
    <source>
        <dbReference type="Proteomes" id="UP000325081"/>
    </source>
</evidence>
<feature type="region of interest" description="Disordered" evidence="1">
    <location>
        <begin position="32"/>
        <end position="59"/>
    </location>
</feature>
<reference evidence="3" key="1">
    <citation type="journal article" date="2019" name="Curr. Biol.">
        <title>Genome Sequence of Striga asiatica Provides Insight into the Evolution of Plant Parasitism.</title>
        <authorList>
            <person name="Yoshida S."/>
            <person name="Kim S."/>
            <person name="Wafula E.K."/>
            <person name="Tanskanen J."/>
            <person name="Kim Y.M."/>
            <person name="Honaas L."/>
            <person name="Yang Z."/>
            <person name="Spallek T."/>
            <person name="Conn C.E."/>
            <person name="Ichihashi Y."/>
            <person name="Cheong K."/>
            <person name="Cui S."/>
            <person name="Der J.P."/>
            <person name="Gundlach H."/>
            <person name="Jiao Y."/>
            <person name="Hori C."/>
            <person name="Ishida J.K."/>
            <person name="Kasahara H."/>
            <person name="Kiba T."/>
            <person name="Kim M.S."/>
            <person name="Koo N."/>
            <person name="Laohavisit A."/>
            <person name="Lee Y.H."/>
            <person name="Lumba S."/>
            <person name="McCourt P."/>
            <person name="Mortimer J.C."/>
            <person name="Mutuku J.M."/>
            <person name="Nomura T."/>
            <person name="Sasaki-Sekimoto Y."/>
            <person name="Seto Y."/>
            <person name="Wang Y."/>
            <person name="Wakatake T."/>
            <person name="Sakakibara H."/>
            <person name="Demura T."/>
            <person name="Yamaguchi S."/>
            <person name="Yoneyama K."/>
            <person name="Manabe R.I."/>
            <person name="Nelson D.C."/>
            <person name="Schulman A.H."/>
            <person name="Timko M.P."/>
            <person name="dePamphilis C.W."/>
            <person name="Choi D."/>
            <person name="Shirasu K."/>
        </authorList>
    </citation>
    <scope>NUCLEOTIDE SEQUENCE [LARGE SCALE GENOMIC DNA]</scope>
    <source>
        <strain evidence="3">cv. UVA1</strain>
    </source>
</reference>
<evidence type="ECO:0000313" key="2">
    <source>
        <dbReference type="EMBL" id="GER42292.1"/>
    </source>
</evidence>
<accession>A0A5A7QBE5</accession>
<keyword evidence="3" id="KW-1185">Reference proteome</keyword>
<evidence type="ECO:0000256" key="1">
    <source>
        <dbReference type="SAM" id="MobiDB-lite"/>
    </source>
</evidence>
<dbReference type="EMBL" id="BKCP01006294">
    <property type="protein sequence ID" value="GER42292.1"/>
    <property type="molecule type" value="Genomic_DNA"/>
</dbReference>
<dbReference type="Proteomes" id="UP000325081">
    <property type="component" value="Unassembled WGS sequence"/>
</dbReference>
<gene>
    <name evidence="2" type="ORF">STAS_19062</name>
</gene>
<dbReference type="AlphaFoldDB" id="A0A5A7QBE5"/>